<dbReference type="EMBL" id="JADGMS010000016">
    <property type="protein sequence ID" value="KAF9664697.1"/>
    <property type="molecule type" value="Genomic_DNA"/>
</dbReference>
<keyword evidence="2" id="KW-0805">Transcription regulation</keyword>
<proteinExistence type="predicted"/>
<dbReference type="Pfam" id="PF00010">
    <property type="entry name" value="HLH"/>
    <property type="match status" value="1"/>
</dbReference>
<dbReference type="GO" id="GO:0005634">
    <property type="term" value="C:nucleus"/>
    <property type="evidence" value="ECO:0007669"/>
    <property type="project" value="UniProtKB-SubCell"/>
</dbReference>
<reference evidence="7 8" key="1">
    <citation type="submission" date="2020-10" db="EMBL/GenBank/DDBJ databases">
        <title>Plant Genome Project.</title>
        <authorList>
            <person name="Zhang R.-G."/>
        </authorList>
    </citation>
    <scope>NUCLEOTIDE SEQUENCE [LARGE SCALE GENOMIC DNA]</scope>
    <source>
        <strain evidence="7">FAFU-HL-1</strain>
        <tissue evidence="7">Leaf</tissue>
    </source>
</reference>
<dbReference type="InterPro" id="IPR036638">
    <property type="entry name" value="HLH_DNA-bd_sf"/>
</dbReference>
<dbReference type="FunFam" id="4.10.280.10:FF:000002">
    <property type="entry name" value="Basic helix-loop-helix transcription factor"/>
    <property type="match status" value="1"/>
</dbReference>
<keyword evidence="4" id="KW-0539">Nucleus</keyword>
<evidence type="ECO:0000256" key="1">
    <source>
        <dbReference type="ARBA" id="ARBA00004123"/>
    </source>
</evidence>
<evidence type="ECO:0000256" key="2">
    <source>
        <dbReference type="ARBA" id="ARBA00023015"/>
    </source>
</evidence>
<keyword evidence="3" id="KW-0804">Transcription</keyword>
<feature type="compositionally biased region" description="Basic residues" evidence="5">
    <location>
        <begin position="147"/>
        <end position="163"/>
    </location>
</feature>
<dbReference type="GO" id="GO:0046983">
    <property type="term" value="F:protein dimerization activity"/>
    <property type="evidence" value="ECO:0007669"/>
    <property type="project" value="InterPro"/>
</dbReference>
<gene>
    <name evidence="7" type="ORF">SADUNF_Sadunf16G0045200</name>
</gene>
<dbReference type="CDD" id="cd18919">
    <property type="entry name" value="bHLH_AtBPE_like"/>
    <property type="match status" value="1"/>
</dbReference>
<dbReference type="Proteomes" id="UP000657918">
    <property type="component" value="Chromosome 16"/>
</dbReference>
<dbReference type="PANTHER" id="PTHR12565">
    <property type="entry name" value="STEROL REGULATORY ELEMENT-BINDING PROTEIN"/>
    <property type="match status" value="1"/>
</dbReference>
<evidence type="ECO:0000313" key="8">
    <source>
        <dbReference type="Proteomes" id="UP000657918"/>
    </source>
</evidence>
<feature type="compositionally biased region" description="Basic and acidic residues" evidence="5">
    <location>
        <begin position="164"/>
        <end position="176"/>
    </location>
</feature>
<dbReference type="OrthoDB" id="690068at2759"/>
<dbReference type="AlphaFoldDB" id="A0A835J517"/>
<comment type="caution">
    <text evidence="7">The sequence shown here is derived from an EMBL/GenBank/DDBJ whole genome shotgun (WGS) entry which is preliminary data.</text>
</comment>
<sequence length="382" mass="42118">MDLLTGTVARSGPELDETGLYSLQFDDDIRHLITAPSENANSFIALLELPANQAVELLHSDSGKKECPNLTFPSNTSLLERAARFSVLNGGSNSTDSSSVPSDSSSKNLEAAPVKSEPLETESYLDSSQPLVSDPTVGNSAPNARACSKRKERGKKVKGASKKSKNEVSKQEEEKLPYVHVRARRGQATDSHSLAERARREKINQRMKLLQELVPGCNKISGTALVLDEIINHVQFLQRQVEILSMKLALVNPGIDFNLDSIFTTEKYFAIILRFNSSVSTQKLHFGLLVVFADYDHDITDLPCTVEISEFSQTLGGSLIDSNFPSIVMPLMWPEAQVNRNRHQLQRQCQIDALHQPVWGGEDSKFSISALQSIENGVVKAE</sequence>
<evidence type="ECO:0000256" key="3">
    <source>
        <dbReference type="ARBA" id="ARBA00023163"/>
    </source>
</evidence>
<dbReference type="PROSITE" id="PS50888">
    <property type="entry name" value="BHLH"/>
    <property type="match status" value="1"/>
</dbReference>
<organism evidence="7 8">
    <name type="scientific">Salix dunnii</name>
    <dbReference type="NCBI Taxonomy" id="1413687"/>
    <lineage>
        <taxon>Eukaryota</taxon>
        <taxon>Viridiplantae</taxon>
        <taxon>Streptophyta</taxon>
        <taxon>Embryophyta</taxon>
        <taxon>Tracheophyta</taxon>
        <taxon>Spermatophyta</taxon>
        <taxon>Magnoliopsida</taxon>
        <taxon>eudicotyledons</taxon>
        <taxon>Gunneridae</taxon>
        <taxon>Pentapetalae</taxon>
        <taxon>rosids</taxon>
        <taxon>fabids</taxon>
        <taxon>Malpighiales</taxon>
        <taxon>Salicaceae</taxon>
        <taxon>Saliceae</taxon>
        <taxon>Salix</taxon>
    </lineage>
</organism>
<dbReference type="InterPro" id="IPR024097">
    <property type="entry name" value="bHLH_ZIP_TF"/>
</dbReference>
<feature type="compositionally biased region" description="Low complexity" evidence="5">
    <location>
        <begin position="92"/>
        <end position="106"/>
    </location>
</feature>
<comment type="subcellular location">
    <subcellularLocation>
        <location evidence="1">Nucleus</location>
    </subcellularLocation>
</comment>
<dbReference type="SMART" id="SM00353">
    <property type="entry name" value="HLH"/>
    <property type="match status" value="1"/>
</dbReference>
<accession>A0A835J517</accession>
<evidence type="ECO:0000313" key="7">
    <source>
        <dbReference type="EMBL" id="KAF9664697.1"/>
    </source>
</evidence>
<evidence type="ECO:0000256" key="4">
    <source>
        <dbReference type="ARBA" id="ARBA00023242"/>
    </source>
</evidence>
<feature type="region of interest" description="Disordered" evidence="5">
    <location>
        <begin position="89"/>
        <end position="176"/>
    </location>
</feature>
<feature type="domain" description="BHLH" evidence="6">
    <location>
        <begin position="187"/>
        <end position="237"/>
    </location>
</feature>
<dbReference type="InterPro" id="IPR011598">
    <property type="entry name" value="bHLH_dom"/>
</dbReference>
<dbReference type="SUPFAM" id="SSF47459">
    <property type="entry name" value="HLH, helix-loop-helix DNA-binding domain"/>
    <property type="match status" value="1"/>
</dbReference>
<dbReference type="PANTHER" id="PTHR12565:SF112">
    <property type="entry name" value="TRANSCRIPTION FACTOR BHLH48-RELATED"/>
    <property type="match status" value="1"/>
</dbReference>
<name>A0A835J517_9ROSI</name>
<dbReference type="Gene3D" id="4.10.280.10">
    <property type="entry name" value="Helix-loop-helix DNA-binding domain"/>
    <property type="match status" value="1"/>
</dbReference>
<evidence type="ECO:0000259" key="6">
    <source>
        <dbReference type="PROSITE" id="PS50888"/>
    </source>
</evidence>
<protein>
    <recommendedName>
        <fullName evidence="6">BHLH domain-containing protein</fullName>
    </recommendedName>
</protein>
<dbReference type="GO" id="GO:0003700">
    <property type="term" value="F:DNA-binding transcription factor activity"/>
    <property type="evidence" value="ECO:0007669"/>
    <property type="project" value="TreeGrafter"/>
</dbReference>
<keyword evidence="8" id="KW-1185">Reference proteome</keyword>
<evidence type="ECO:0000256" key="5">
    <source>
        <dbReference type="SAM" id="MobiDB-lite"/>
    </source>
</evidence>
<feature type="compositionally biased region" description="Polar residues" evidence="5">
    <location>
        <begin position="124"/>
        <end position="142"/>
    </location>
</feature>